<keyword evidence="2" id="KW-1185">Reference proteome</keyword>
<dbReference type="STRING" id="243090.RB11436"/>
<dbReference type="EMBL" id="BX294153">
    <property type="protein sequence ID" value="CAD79120.1"/>
    <property type="molecule type" value="Genomic_DNA"/>
</dbReference>
<accession>Q7UEB8</accession>
<evidence type="ECO:0000313" key="2">
    <source>
        <dbReference type="Proteomes" id="UP000001025"/>
    </source>
</evidence>
<dbReference type="AlphaFoldDB" id="Q7UEB8"/>
<evidence type="ECO:0000313" key="1">
    <source>
        <dbReference type="EMBL" id="CAD79120.1"/>
    </source>
</evidence>
<organism evidence="1 2">
    <name type="scientific">Rhodopirellula baltica (strain DSM 10527 / NCIMB 13988 / SH1)</name>
    <dbReference type="NCBI Taxonomy" id="243090"/>
    <lineage>
        <taxon>Bacteria</taxon>
        <taxon>Pseudomonadati</taxon>
        <taxon>Planctomycetota</taxon>
        <taxon>Planctomycetia</taxon>
        <taxon>Pirellulales</taxon>
        <taxon>Pirellulaceae</taxon>
        <taxon>Rhodopirellula</taxon>
    </lineage>
</organism>
<dbReference type="EnsemblBacteria" id="CAD79120">
    <property type="protein sequence ID" value="CAD79120"/>
    <property type="gene ID" value="RB11436"/>
</dbReference>
<reference evidence="1 2" key="1">
    <citation type="journal article" date="2003" name="Proc. Natl. Acad. Sci. U.S.A.">
        <title>Complete genome sequence of the marine planctomycete Pirellula sp. strain 1.</title>
        <authorList>
            <person name="Gloeckner F.O."/>
            <person name="Kube M."/>
            <person name="Bauer M."/>
            <person name="Teeling H."/>
            <person name="Lombardot T."/>
            <person name="Ludwig W."/>
            <person name="Gade D."/>
            <person name="Beck A."/>
            <person name="Borzym K."/>
            <person name="Heitmann K."/>
            <person name="Rabus R."/>
            <person name="Schlesner H."/>
            <person name="Amann R."/>
            <person name="Reinhardt R."/>
        </authorList>
    </citation>
    <scope>NUCLEOTIDE SEQUENCE [LARGE SCALE GENOMIC DNA]</scope>
    <source>
        <strain evidence="2">DSM 10527 / NCIMB 13988 / SH1</strain>
    </source>
</reference>
<dbReference type="HOGENOM" id="CLU_2411193_0_0_0"/>
<dbReference type="Proteomes" id="UP000001025">
    <property type="component" value="Chromosome"/>
</dbReference>
<gene>
    <name evidence="1" type="ordered locus">RB11436</name>
</gene>
<dbReference type="KEGG" id="rba:RB11436"/>
<sequence>MATPRATKRWSQMARRPAATRFKWVRLPPAFLDRPTDESEYIFAKEPSDSKPSLVDHNTKFNCLLGIHPNYEDPKVSSFRATGSSVSVDESP</sequence>
<name>Q7UEB8_RHOBA</name>
<proteinExistence type="predicted"/>
<protein>
    <submittedName>
        <fullName evidence="1">Uncharacterized protein</fullName>
    </submittedName>
</protein>
<dbReference type="InParanoid" id="Q7UEB8"/>